<sequence length="59" mass="6232">MSFSRDQIPQQPPCPQEQSPLVLGDRALGTGTVASVLGGHWDSPSTFACALRLPPEAGR</sequence>
<dbReference type="AlphaFoldDB" id="A0A9X9LEI0"/>
<keyword evidence="3" id="KW-1185">Reference proteome</keyword>
<evidence type="ECO:0000313" key="3">
    <source>
        <dbReference type="Proteomes" id="UP000269945"/>
    </source>
</evidence>
<protein>
    <submittedName>
        <fullName evidence="2">Uncharacterized protein</fullName>
    </submittedName>
</protein>
<evidence type="ECO:0000256" key="1">
    <source>
        <dbReference type="SAM" id="MobiDB-lite"/>
    </source>
</evidence>
<proteinExistence type="predicted"/>
<organism evidence="2 3">
    <name type="scientific">Gulo gulo</name>
    <name type="common">Wolverine</name>
    <name type="synonym">Gluton</name>
    <dbReference type="NCBI Taxonomy" id="48420"/>
    <lineage>
        <taxon>Eukaryota</taxon>
        <taxon>Metazoa</taxon>
        <taxon>Chordata</taxon>
        <taxon>Craniata</taxon>
        <taxon>Vertebrata</taxon>
        <taxon>Euteleostomi</taxon>
        <taxon>Mammalia</taxon>
        <taxon>Eutheria</taxon>
        <taxon>Laurasiatheria</taxon>
        <taxon>Carnivora</taxon>
        <taxon>Caniformia</taxon>
        <taxon>Musteloidea</taxon>
        <taxon>Mustelidae</taxon>
        <taxon>Guloninae</taxon>
        <taxon>Gulo</taxon>
    </lineage>
</organism>
<gene>
    <name evidence="2" type="ORF">BN2614_LOCUS2</name>
</gene>
<feature type="region of interest" description="Disordered" evidence="1">
    <location>
        <begin position="1"/>
        <end position="21"/>
    </location>
</feature>
<reference evidence="2 3" key="1">
    <citation type="submission" date="2018-10" db="EMBL/GenBank/DDBJ databases">
        <authorList>
            <person name="Ekblom R."/>
            <person name="Jareborg N."/>
        </authorList>
    </citation>
    <scope>NUCLEOTIDE SEQUENCE [LARGE SCALE GENOMIC DNA]</scope>
    <source>
        <tissue evidence="2">Muscle</tissue>
    </source>
</reference>
<accession>A0A9X9LEI0</accession>
<name>A0A9X9LEI0_GULGU</name>
<comment type="caution">
    <text evidence="2">The sequence shown here is derived from an EMBL/GenBank/DDBJ whole genome shotgun (WGS) entry which is preliminary data.</text>
</comment>
<dbReference type="EMBL" id="CYRY02001518">
    <property type="protein sequence ID" value="VCW66163.1"/>
    <property type="molecule type" value="Genomic_DNA"/>
</dbReference>
<dbReference type="Proteomes" id="UP000269945">
    <property type="component" value="Unassembled WGS sequence"/>
</dbReference>
<evidence type="ECO:0000313" key="2">
    <source>
        <dbReference type="EMBL" id="VCW66163.1"/>
    </source>
</evidence>